<evidence type="ECO:0000256" key="9">
    <source>
        <dbReference type="ARBA" id="ARBA00023292"/>
    </source>
</evidence>
<dbReference type="GeneTree" id="ENSGT00940000160470"/>
<proteinExistence type="predicted"/>
<sequence>VKDQWSCCILDELQRLNATGRCDCNGRSQYCLRDAGGLHCVNCQGNTAGRHCERCKDGFNLVGAALSCTPCRCNPAGSVGVTCDRTGRCSCKDGVTGEKCDRCPDGPVGPNGCSQSQMCFCYGHSSKCSPQSGYSIHSITSTFAEGLDGWWVATARGVIPDDVHFRWSPKHHDLEVISKNSLPVYLYAPAPYLGNQLLSYGQNFSFSLRLDRGVRHPSTSDVVLEGGGLRVAASLGDLRSLVPCGQKINYSFRLDEQPGSRWKPQLSASQFQTLLQNLTAVKIRATFGENGRGYLANVRLVTAQRADGAPARWVQTCSCPPGYDGEFCERCSPGFRRRNPAEGAFSRCEPCSCRGGGCDPQTGDCYSADETPGERGCPEGFYRDPWQPGACVRCPCMEGVSCSLPAGSLVARCDRCPTGTTGPRCNTCMEGFYGAPPRGDVEQQTCRPCQCNGHIDVGVAGSCDRSSGECLRCLNNTRGSGCQDCVPGFYHQRATDACKRNASCDCDLQGSESRQCDDSGRCRCRTGYEGLRCLRSDCPACFSPIRTKAYAGKLKQLELLLSDKDAAGLNPDSRDQMEATLRGIEELVDDLQYDTELLEGLEKSLQSRLSSISRSQLADGRLLQNIGAAAGKVERQQQTYKTKVEEVRSLMKEMKRKLDEAKADLRSAEIPLGDALQGSDVFSSLKEMAISLADKHTATADEVQRSANEALSNSERSLALVRTLMNKENKVKELIGDLQTTYDKNSAQVKGLENQATRLSGEAADESNMANGMLKEIANMERNLPLPLNVRPRFVFLSLETFNKLLDRVNVAKTDTEEALRRINGNTKELDDALSTLRGFDQQIEDSRSLADTAIKRLPGINATVQQAVRNNADTDAVLRDVSKDFDEALGTISVLGDLVTGLEGTFGSLPPLTGLMNEATKLNKDSQDLKKKASNTAGLVESQLNEGRMLEAGAQEVRFKFIPYKLFPVMENDLDSNQTGAVDETQLERLEKSVADARNDVDSRLGPRLRDMEEQEEAQRRRLSGINLDIDAILVDIENLEDILKAVPKGCFNSPPIEEA</sequence>
<keyword evidence="2" id="KW-0964">Secreted</keyword>
<evidence type="ECO:0000259" key="14">
    <source>
        <dbReference type="PROSITE" id="PS51115"/>
    </source>
</evidence>
<dbReference type="InParanoid" id="G3NA51"/>
<dbReference type="GO" id="GO:0007411">
    <property type="term" value="P:axon guidance"/>
    <property type="evidence" value="ECO:0007669"/>
    <property type="project" value="TreeGrafter"/>
</dbReference>
<evidence type="ECO:0000256" key="10">
    <source>
        <dbReference type="PROSITE-ProRule" id="PRU00460"/>
    </source>
</evidence>
<keyword evidence="8" id="KW-0325">Glycoprotein</keyword>
<dbReference type="Ensembl" id="ENSGACT00000002199.2">
    <property type="protein sequence ID" value="ENSGACP00000002193.2"/>
    <property type="gene ID" value="ENSGACG00000001675.2"/>
</dbReference>
<dbReference type="GO" id="GO:0005604">
    <property type="term" value="C:basement membrane"/>
    <property type="evidence" value="ECO:0007669"/>
    <property type="project" value="UniProtKB-SubCell"/>
</dbReference>
<keyword evidence="9 10" id="KW-0424">Laminin EGF-like domain</keyword>
<dbReference type="AlphaFoldDB" id="G3NA51"/>
<dbReference type="STRING" id="69293.ENSGACP00000002193"/>
<name>G3NA51_GASAC</name>
<dbReference type="Pfam" id="PF00052">
    <property type="entry name" value="Laminin_B"/>
    <property type="match status" value="1"/>
</dbReference>
<dbReference type="Pfam" id="PF24973">
    <property type="entry name" value="EGF_LMN_ATRN"/>
    <property type="match status" value="2"/>
</dbReference>
<dbReference type="InterPro" id="IPR000034">
    <property type="entry name" value="Laminin_IV"/>
</dbReference>
<accession>G3NA51</accession>
<feature type="disulfide bond" evidence="10">
    <location>
        <begin position="473"/>
        <end position="482"/>
    </location>
</feature>
<feature type="domain" description="Laminin EGF-like" evidence="13">
    <location>
        <begin position="71"/>
        <end position="115"/>
    </location>
</feature>
<evidence type="ECO:0000256" key="1">
    <source>
        <dbReference type="ARBA" id="ARBA00004302"/>
    </source>
</evidence>
<feature type="domain" description="Laminin IV type A" evidence="14">
    <location>
        <begin position="145"/>
        <end position="316"/>
    </location>
</feature>
<keyword evidence="7 10" id="KW-1015">Disulfide bond</keyword>
<feature type="disulfide bond" evidence="10">
    <location>
        <begin position="71"/>
        <end position="83"/>
    </location>
</feature>
<dbReference type="PROSITE" id="PS50027">
    <property type="entry name" value="EGF_LAM_2"/>
    <property type="match status" value="2"/>
</dbReference>
<keyword evidence="16" id="KW-1185">Reference proteome</keyword>
<evidence type="ECO:0000256" key="5">
    <source>
        <dbReference type="ARBA" id="ARBA00022737"/>
    </source>
</evidence>
<evidence type="ECO:0000313" key="16">
    <source>
        <dbReference type="Proteomes" id="UP000007635"/>
    </source>
</evidence>
<dbReference type="FunFam" id="2.10.25.10:FF:000188">
    <property type="entry name" value="Laminin subunit gamma 2"/>
    <property type="match status" value="1"/>
</dbReference>
<evidence type="ECO:0000256" key="7">
    <source>
        <dbReference type="ARBA" id="ARBA00023157"/>
    </source>
</evidence>
<dbReference type="InterPro" id="IPR056863">
    <property type="entry name" value="LMN_ATRN_NET-like_EGF"/>
</dbReference>
<feature type="domain" description="Laminin EGF-like" evidence="13">
    <location>
        <begin position="449"/>
        <end position="500"/>
    </location>
</feature>
<evidence type="ECO:0008006" key="17">
    <source>
        <dbReference type="Google" id="ProtNLM"/>
    </source>
</evidence>
<protein>
    <recommendedName>
        <fullName evidence="17">Laminin, gamma 2</fullName>
    </recommendedName>
</protein>
<dbReference type="CDD" id="cd00055">
    <property type="entry name" value="EGF_Lam"/>
    <property type="match status" value="6"/>
</dbReference>
<comment type="subcellular location">
    <subcellularLocation>
        <location evidence="1">Secreted</location>
        <location evidence="1">Extracellular space</location>
        <location evidence="1">Extracellular matrix</location>
        <location evidence="1">Basement membrane</location>
    </subcellularLocation>
</comment>
<feature type="disulfide bond" evidence="10">
    <location>
        <begin position="91"/>
        <end position="100"/>
    </location>
</feature>
<dbReference type="SMART" id="SM00281">
    <property type="entry name" value="LamB"/>
    <property type="match status" value="1"/>
</dbReference>
<dbReference type="GO" id="GO:0009888">
    <property type="term" value="P:tissue development"/>
    <property type="evidence" value="ECO:0007669"/>
    <property type="project" value="TreeGrafter"/>
</dbReference>
<dbReference type="OMA" id="ARWVQTC"/>
<keyword evidence="6" id="KW-0084">Basement membrane</keyword>
<dbReference type="Pfam" id="PF00053">
    <property type="entry name" value="EGF_laminin"/>
    <property type="match status" value="4"/>
</dbReference>
<dbReference type="FunFam" id="2.10.25.10:FF:000130">
    <property type="entry name" value="Laminin subunit beta 1"/>
    <property type="match status" value="1"/>
</dbReference>
<evidence type="ECO:0000256" key="8">
    <source>
        <dbReference type="ARBA" id="ARBA00023180"/>
    </source>
</evidence>
<dbReference type="Bgee" id="ENSGACG00000001675">
    <property type="expression patterns" value="Expressed in zone of skin and 3 other cell types or tissues"/>
</dbReference>
<evidence type="ECO:0000256" key="3">
    <source>
        <dbReference type="ARBA" id="ARBA00022530"/>
    </source>
</evidence>
<dbReference type="PANTHER" id="PTHR10574">
    <property type="entry name" value="NETRIN/LAMININ-RELATED"/>
    <property type="match status" value="1"/>
</dbReference>
<dbReference type="OrthoDB" id="430826at2759"/>
<dbReference type="InterPro" id="IPR000742">
    <property type="entry name" value="EGF"/>
</dbReference>
<feature type="coiled-coil region" evidence="11">
    <location>
        <begin position="633"/>
        <end position="671"/>
    </location>
</feature>
<dbReference type="PROSITE" id="PS01248">
    <property type="entry name" value="EGF_LAM_1"/>
    <property type="match status" value="2"/>
</dbReference>
<feature type="region of interest" description="Disordered" evidence="12">
    <location>
        <begin position="994"/>
        <end position="1017"/>
    </location>
</feature>
<dbReference type="InterPro" id="IPR050440">
    <property type="entry name" value="Laminin/Netrin_ECM"/>
</dbReference>
<keyword evidence="11" id="KW-0175">Coiled coil</keyword>
<keyword evidence="3" id="KW-0272">Extracellular matrix</keyword>
<dbReference type="Gene3D" id="2.10.25.10">
    <property type="entry name" value="Laminin"/>
    <property type="match status" value="5"/>
</dbReference>
<dbReference type="PANTHER" id="PTHR10574:SF270">
    <property type="entry name" value="LAMININ SUBUNIT GAMMA-1"/>
    <property type="match status" value="1"/>
</dbReference>
<evidence type="ECO:0000256" key="11">
    <source>
        <dbReference type="SAM" id="Coils"/>
    </source>
</evidence>
<dbReference type="Proteomes" id="UP000007635">
    <property type="component" value="Chromosome III"/>
</dbReference>
<dbReference type="SMART" id="SM00180">
    <property type="entry name" value="EGF_Lam"/>
    <property type="match status" value="5"/>
</dbReference>
<reference evidence="15 16" key="1">
    <citation type="journal article" date="2021" name="G3 (Bethesda)">
        <title>Improved contiguity of the threespine stickleback genome using long-read sequencing.</title>
        <authorList>
            <person name="Nath S."/>
            <person name="Shaw D.E."/>
            <person name="White M.A."/>
        </authorList>
    </citation>
    <scope>NUCLEOTIDE SEQUENCE [LARGE SCALE GENOMIC DNA]</scope>
    <source>
        <strain evidence="15 16">Lake Benthic</strain>
    </source>
</reference>
<comment type="caution">
    <text evidence="10">Lacks conserved residue(s) required for the propagation of feature annotation.</text>
</comment>
<dbReference type="InterPro" id="IPR002049">
    <property type="entry name" value="LE_dom"/>
</dbReference>
<keyword evidence="5" id="KW-0677">Repeat</keyword>
<evidence type="ECO:0000256" key="2">
    <source>
        <dbReference type="ARBA" id="ARBA00022525"/>
    </source>
</evidence>
<dbReference type="SUPFAM" id="SSF57196">
    <property type="entry name" value="EGF/Laminin"/>
    <property type="match status" value="3"/>
</dbReference>
<dbReference type="eggNOG" id="KOG1836">
    <property type="taxonomic scope" value="Eukaryota"/>
</dbReference>
<organism evidence="15 16">
    <name type="scientific">Gasterosteus aculeatus aculeatus</name>
    <name type="common">three-spined stickleback</name>
    <dbReference type="NCBI Taxonomy" id="481459"/>
    <lineage>
        <taxon>Eukaryota</taxon>
        <taxon>Metazoa</taxon>
        <taxon>Chordata</taxon>
        <taxon>Craniata</taxon>
        <taxon>Vertebrata</taxon>
        <taxon>Euteleostomi</taxon>
        <taxon>Actinopterygii</taxon>
        <taxon>Neopterygii</taxon>
        <taxon>Teleostei</taxon>
        <taxon>Neoteleostei</taxon>
        <taxon>Acanthomorphata</taxon>
        <taxon>Eupercaria</taxon>
        <taxon>Perciformes</taxon>
        <taxon>Cottioidei</taxon>
        <taxon>Gasterosteales</taxon>
        <taxon>Gasterosteidae</taxon>
        <taxon>Gasterosteus</taxon>
    </lineage>
</organism>
<reference evidence="15" key="2">
    <citation type="submission" date="2025-08" db="UniProtKB">
        <authorList>
            <consortium name="Ensembl"/>
        </authorList>
    </citation>
    <scope>IDENTIFICATION</scope>
</reference>
<evidence type="ECO:0000259" key="13">
    <source>
        <dbReference type="PROSITE" id="PS50027"/>
    </source>
</evidence>
<dbReference type="PROSITE" id="PS51115">
    <property type="entry name" value="LAMININ_IVA"/>
    <property type="match status" value="1"/>
</dbReference>
<evidence type="ECO:0000256" key="4">
    <source>
        <dbReference type="ARBA" id="ARBA00022729"/>
    </source>
</evidence>
<reference evidence="15" key="3">
    <citation type="submission" date="2025-09" db="UniProtKB">
        <authorList>
            <consortium name="Ensembl"/>
        </authorList>
    </citation>
    <scope>IDENTIFICATION</scope>
</reference>
<evidence type="ECO:0000313" key="15">
    <source>
        <dbReference type="Ensembl" id="ENSGACP00000002193.2"/>
    </source>
</evidence>
<dbReference type="GO" id="GO:0009887">
    <property type="term" value="P:animal organ morphogenesis"/>
    <property type="evidence" value="ECO:0007669"/>
    <property type="project" value="TreeGrafter"/>
</dbReference>
<dbReference type="SMART" id="SM00181">
    <property type="entry name" value="EGF"/>
    <property type="match status" value="4"/>
</dbReference>
<evidence type="ECO:0000256" key="6">
    <source>
        <dbReference type="ARBA" id="ARBA00022869"/>
    </source>
</evidence>
<keyword evidence="4" id="KW-0732">Signal</keyword>
<evidence type="ECO:0000256" key="12">
    <source>
        <dbReference type="SAM" id="MobiDB-lite"/>
    </source>
</evidence>